<organism evidence="2 3">
    <name type="scientific">Rhizopus microsporus</name>
    <dbReference type="NCBI Taxonomy" id="58291"/>
    <lineage>
        <taxon>Eukaryota</taxon>
        <taxon>Fungi</taxon>
        <taxon>Fungi incertae sedis</taxon>
        <taxon>Mucoromycota</taxon>
        <taxon>Mucoromycotina</taxon>
        <taxon>Mucoromycetes</taxon>
        <taxon>Mucorales</taxon>
        <taxon>Mucorineae</taxon>
        <taxon>Rhizopodaceae</taxon>
        <taxon>Rhizopus</taxon>
    </lineage>
</organism>
<proteinExistence type="predicted"/>
<keyword evidence="1" id="KW-1133">Transmembrane helix</keyword>
<protein>
    <submittedName>
        <fullName evidence="2">Uncharacterized protein</fullName>
    </submittedName>
</protein>
<keyword evidence="1" id="KW-0812">Transmembrane</keyword>
<dbReference type="Proteomes" id="UP000242381">
    <property type="component" value="Unassembled WGS sequence"/>
</dbReference>
<sequence>MVHKSLLQDIQEQQVEFQKETLKFCLQDKEGGMIYKEKQIHAVTPIISLIRVVSAASLEYRRRNSFRGQGRYKNVLADINEFRTSKVFFYEMRVIKSVLFNAIFGTLITLVCNHCKQKRLKQKKFSNGKHSIVY</sequence>
<gene>
    <name evidence="2" type="ORF">BCV71DRAFT_234781</name>
</gene>
<feature type="transmembrane region" description="Helical" evidence="1">
    <location>
        <begin position="94"/>
        <end position="115"/>
    </location>
</feature>
<keyword evidence="1" id="KW-0472">Membrane</keyword>
<name>A0A1X0S2T6_RHIZD</name>
<dbReference type="AlphaFoldDB" id="A0A1X0S2T6"/>
<evidence type="ECO:0000256" key="1">
    <source>
        <dbReference type="SAM" id="Phobius"/>
    </source>
</evidence>
<evidence type="ECO:0000313" key="2">
    <source>
        <dbReference type="EMBL" id="ORE18625.1"/>
    </source>
</evidence>
<evidence type="ECO:0000313" key="3">
    <source>
        <dbReference type="Proteomes" id="UP000242381"/>
    </source>
</evidence>
<accession>A0A1X0S2T6</accession>
<dbReference type="EMBL" id="KV921326">
    <property type="protein sequence ID" value="ORE18625.1"/>
    <property type="molecule type" value="Genomic_DNA"/>
</dbReference>
<reference evidence="2 3" key="1">
    <citation type="journal article" date="2016" name="Proc. Natl. Acad. Sci. U.S.A.">
        <title>Lipid metabolic changes in an early divergent fungus govern the establishment of a mutualistic symbiosis with endobacteria.</title>
        <authorList>
            <person name="Lastovetsky O.A."/>
            <person name="Gaspar M.L."/>
            <person name="Mondo S.J."/>
            <person name="LaButti K.M."/>
            <person name="Sandor L."/>
            <person name="Grigoriev I.V."/>
            <person name="Henry S.A."/>
            <person name="Pawlowska T.E."/>
        </authorList>
    </citation>
    <scope>NUCLEOTIDE SEQUENCE [LARGE SCALE GENOMIC DNA]</scope>
    <source>
        <strain evidence="2 3">ATCC 11559</strain>
    </source>
</reference>